<gene>
    <name evidence="4" type="ORF">BCR39DRAFT_472661</name>
</gene>
<dbReference type="Gene3D" id="3.40.50.1820">
    <property type="entry name" value="alpha/beta hydrolase"/>
    <property type="match status" value="1"/>
</dbReference>
<sequence length="273" mass="29988">MPIRVLALCGFTQNATIYFKQLGAIRKACKDVEFVFLEPPIIVEQADMPWNQNLSEFDSSATTEKAEQTPETTPRAWWTTNGDRTIYRLWLKLPGKGFDETVQYIHDYLVKSEPFDGIMGFSQGACMAAILGALLTKPGLHPLFPSEPPLRAPKFIISTGGFLPTPSEPSFSEYFPLPSTLPILHIIGRNDTLITEEKTRTLINVCPNSRVEFHEGGHFTPSKANWRKFLNAYITSFAEGGSQGDVPSPSAFGPSGTTTPATSTPRAGSPHPA</sequence>
<proteinExistence type="predicted"/>
<dbReference type="PANTHER" id="PTHR48070:SF6">
    <property type="entry name" value="ESTERASE OVCA2"/>
    <property type="match status" value="1"/>
</dbReference>
<feature type="domain" description="Serine hydrolase" evidence="3">
    <location>
        <begin position="3"/>
        <end position="228"/>
    </location>
</feature>
<dbReference type="GO" id="GO:0016787">
    <property type="term" value="F:hydrolase activity"/>
    <property type="evidence" value="ECO:0007669"/>
    <property type="project" value="UniProtKB-KW"/>
</dbReference>
<dbReference type="Proteomes" id="UP000193986">
    <property type="component" value="Unassembled WGS sequence"/>
</dbReference>
<evidence type="ECO:0000256" key="1">
    <source>
        <dbReference type="ARBA" id="ARBA00022801"/>
    </source>
</evidence>
<dbReference type="OrthoDB" id="2094269at2759"/>
<comment type="caution">
    <text evidence="4">The sequence shown here is derived from an EMBL/GenBank/DDBJ whole genome shotgun (WGS) entry which is preliminary data.</text>
</comment>
<dbReference type="InterPro" id="IPR029058">
    <property type="entry name" value="AB_hydrolase_fold"/>
</dbReference>
<dbReference type="AlphaFoldDB" id="A0A1Y2ANI1"/>
<evidence type="ECO:0000259" key="3">
    <source>
        <dbReference type="Pfam" id="PF03959"/>
    </source>
</evidence>
<dbReference type="InterPro" id="IPR005645">
    <property type="entry name" value="FSH-like_dom"/>
</dbReference>
<dbReference type="InterPro" id="IPR050593">
    <property type="entry name" value="LovG"/>
</dbReference>
<feature type="compositionally biased region" description="Low complexity" evidence="2">
    <location>
        <begin position="251"/>
        <end position="273"/>
    </location>
</feature>
<keyword evidence="5" id="KW-1185">Reference proteome</keyword>
<accession>A0A1Y2ANI1</accession>
<dbReference type="STRING" id="71784.A0A1Y2ANI1"/>
<dbReference type="InParanoid" id="A0A1Y2ANI1"/>
<feature type="region of interest" description="Disordered" evidence="2">
    <location>
        <begin position="241"/>
        <end position="273"/>
    </location>
</feature>
<evidence type="ECO:0000313" key="5">
    <source>
        <dbReference type="Proteomes" id="UP000193986"/>
    </source>
</evidence>
<dbReference type="PANTHER" id="PTHR48070">
    <property type="entry name" value="ESTERASE OVCA2"/>
    <property type="match status" value="1"/>
</dbReference>
<dbReference type="EMBL" id="MCFC01000072">
    <property type="protein sequence ID" value="ORY24046.1"/>
    <property type="molecule type" value="Genomic_DNA"/>
</dbReference>
<dbReference type="Pfam" id="PF03959">
    <property type="entry name" value="FSH1"/>
    <property type="match status" value="1"/>
</dbReference>
<reference evidence="4 5" key="1">
    <citation type="submission" date="2016-07" db="EMBL/GenBank/DDBJ databases">
        <title>Pervasive Adenine N6-methylation of Active Genes in Fungi.</title>
        <authorList>
            <consortium name="DOE Joint Genome Institute"/>
            <person name="Mondo S.J."/>
            <person name="Dannebaum R.O."/>
            <person name="Kuo R.C."/>
            <person name="Labutti K."/>
            <person name="Haridas S."/>
            <person name="Kuo A."/>
            <person name="Salamov A."/>
            <person name="Ahrendt S.R."/>
            <person name="Lipzen A."/>
            <person name="Sullivan W."/>
            <person name="Andreopoulos W.B."/>
            <person name="Clum A."/>
            <person name="Lindquist E."/>
            <person name="Daum C."/>
            <person name="Ramamoorthy G.K."/>
            <person name="Gryganskyi A."/>
            <person name="Culley D."/>
            <person name="Magnuson J.K."/>
            <person name="James T.Y."/>
            <person name="O'Malley M.A."/>
            <person name="Stajich J.E."/>
            <person name="Spatafora J.W."/>
            <person name="Visel A."/>
            <person name="Grigoriev I.V."/>
        </authorList>
    </citation>
    <scope>NUCLEOTIDE SEQUENCE [LARGE SCALE GENOMIC DNA]</scope>
    <source>
        <strain evidence="4 5">68-887.2</strain>
    </source>
</reference>
<evidence type="ECO:0000313" key="4">
    <source>
        <dbReference type="EMBL" id="ORY24046.1"/>
    </source>
</evidence>
<dbReference type="GO" id="GO:0005634">
    <property type="term" value="C:nucleus"/>
    <property type="evidence" value="ECO:0007669"/>
    <property type="project" value="TreeGrafter"/>
</dbReference>
<organism evidence="4 5">
    <name type="scientific">Naematelia encephala</name>
    <dbReference type="NCBI Taxonomy" id="71784"/>
    <lineage>
        <taxon>Eukaryota</taxon>
        <taxon>Fungi</taxon>
        <taxon>Dikarya</taxon>
        <taxon>Basidiomycota</taxon>
        <taxon>Agaricomycotina</taxon>
        <taxon>Tremellomycetes</taxon>
        <taxon>Tremellales</taxon>
        <taxon>Naemateliaceae</taxon>
        <taxon>Naematelia</taxon>
    </lineage>
</organism>
<protein>
    <submittedName>
        <fullName evidence="4">Serine hydrolase FSH</fullName>
    </submittedName>
</protein>
<keyword evidence="1 4" id="KW-0378">Hydrolase</keyword>
<evidence type="ECO:0000256" key="2">
    <source>
        <dbReference type="SAM" id="MobiDB-lite"/>
    </source>
</evidence>
<dbReference type="GO" id="GO:0005737">
    <property type="term" value="C:cytoplasm"/>
    <property type="evidence" value="ECO:0007669"/>
    <property type="project" value="TreeGrafter"/>
</dbReference>
<dbReference type="SUPFAM" id="SSF53474">
    <property type="entry name" value="alpha/beta-Hydrolases"/>
    <property type="match status" value="1"/>
</dbReference>
<name>A0A1Y2ANI1_9TREE</name>